<organism evidence="2 3">
    <name type="scientific">Rodentibacter myodis</name>
    <dbReference type="NCBI Taxonomy" id="1907939"/>
    <lineage>
        <taxon>Bacteria</taxon>
        <taxon>Pseudomonadati</taxon>
        <taxon>Pseudomonadota</taxon>
        <taxon>Gammaproteobacteria</taxon>
        <taxon>Pasteurellales</taxon>
        <taxon>Pasteurellaceae</taxon>
        <taxon>Rodentibacter</taxon>
    </lineage>
</organism>
<dbReference type="OrthoDB" id="8527469at2"/>
<dbReference type="AlphaFoldDB" id="A0A1V3JSV3"/>
<dbReference type="STRING" id="1907939.BKL49_02830"/>
<reference evidence="2 3" key="1">
    <citation type="submission" date="2016-10" db="EMBL/GenBank/DDBJ databases">
        <title>Rodentibacter gen. nov. and new species.</title>
        <authorList>
            <person name="Christensen H."/>
        </authorList>
    </citation>
    <scope>NUCLEOTIDE SEQUENCE [LARGE SCALE GENOMIC DNA]</scope>
    <source>
        <strain evidence="2 3">Ac151</strain>
    </source>
</reference>
<feature type="chain" id="PRO_5012640874" description="Pilus assembly protein PilL" evidence="1">
    <location>
        <begin position="23"/>
        <end position="228"/>
    </location>
</feature>
<protein>
    <recommendedName>
        <fullName evidence="4">Pilus assembly protein PilL</fullName>
    </recommendedName>
</protein>
<keyword evidence="1" id="KW-0732">Signal</keyword>
<evidence type="ECO:0000256" key="1">
    <source>
        <dbReference type="SAM" id="SignalP"/>
    </source>
</evidence>
<proteinExistence type="predicted"/>
<accession>A0A1V3JSV3</accession>
<dbReference type="InterPro" id="IPR022260">
    <property type="entry name" value="Integr_conj_element_PilL"/>
</dbReference>
<keyword evidence="3" id="KW-1185">Reference proteome</keyword>
<dbReference type="NCBIfam" id="TIGR03748">
    <property type="entry name" value="conj_PilL"/>
    <property type="match status" value="1"/>
</dbReference>
<dbReference type="RefSeq" id="WP_077423122.1">
    <property type="nucleotide sequence ID" value="NZ_MLHQ01000008.1"/>
</dbReference>
<gene>
    <name evidence="2" type="ORF">BKL49_02830</name>
</gene>
<dbReference type="EMBL" id="MLHQ01000008">
    <property type="protein sequence ID" value="OOF59739.1"/>
    <property type="molecule type" value="Genomic_DNA"/>
</dbReference>
<dbReference type="Proteomes" id="UP000188602">
    <property type="component" value="Unassembled WGS sequence"/>
</dbReference>
<evidence type="ECO:0000313" key="3">
    <source>
        <dbReference type="Proteomes" id="UP000188602"/>
    </source>
</evidence>
<feature type="signal peptide" evidence="1">
    <location>
        <begin position="1"/>
        <end position="22"/>
    </location>
</feature>
<evidence type="ECO:0000313" key="2">
    <source>
        <dbReference type="EMBL" id="OOF59739.1"/>
    </source>
</evidence>
<evidence type="ECO:0008006" key="4">
    <source>
        <dbReference type="Google" id="ProtNLM"/>
    </source>
</evidence>
<comment type="caution">
    <text evidence="2">The sequence shown here is derived from an EMBL/GenBank/DDBJ whole genome shotgun (WGS) entry which is preliminary data.</text>
</comment>
<sequence length="228" mass="25457">MKKTVLVLTIAGLLMVSGCAKNKTVATDENMLSPGEPMPTPPSITVTQPTTIPNTTIRTTVKTVSPGKENIQEMSPYRKVRNDIYTNTTYEEYPEVIRYGRYTLVTSAPIGGQKYLLEQLVDVNVPVKKKQYTATVRQGLQTTLNNTGYNLCAFPADDDARQLFGRPLPKVHYKFGAMRLRDALQMLVGEAFELVVDDTRRQVCFEKRSSIPLPSPPKERVDADVGMK</sequence>
<name>A0A1V3JSV3_9PAST</name>
<dbReference type="PROSITE" id="PS51257">
    <property type="entry name" value="PROKAR_LIPOPROTEIN"/>
    <property type="match status" value="1"/>
</dbReference>